<comment type="caution">
    <text evidence="2">The sequence shown here is derived from an EMBL/GenBank/DDBJ whole genome shotgun (WGS) entry which is preliminary data.</text>
</comment>
<organism evidence="2 3">
    <name type="scientific">Caryophanon latum</name>
    <dbReference type="NCBI Taxonomy" id="33977"/>
    <lineage>
        <taxon>Bacteria</taxon>
        <taxon>Bacillati</taxon>
        <taxon>Bacillota</taxon>
        <taxon>Bacilli</taxon>
        <taxon>Bacillales</taxon>
        <taxon>Caryophanaceae</taxon>
        <taxon>Caryophanon</taxon>
    </lineage>
</organism>
<evidence type="ECO:0000313" key="2">
    <source>
        <dbReference type="EMBL" id="OCS85490.1"/>
    </source>
</evidence>
<keyword evidence="3" id="KW-1185">Reference proteome</keyword>
<dbReference type="EMBL" id="MATO01000066">
    <property type="protein sequence ID" value="OCS85490.1"/>
    <property type="molecule type" value="Genomic_DNA"/>
</dbReference>
<proteinExistence type="predicted"/>
<accession>A0A1C0YEA4</accession>
<reference evidence="2 3" key="1">
    <citation type="submission" date="2016-07" db="EMBL/GenBank/DDBJ databases">
        <title>Caryophanon latum genome sequencing.</title>
        <authorList>
            <person name="Verma A."/>
            <person name="Pal Y."/>
            <person name="Krishnamurthi S."/>
        </authorList>
    </citation>
    <scope>NUCLEOTIDE SEQUENCE [LARGE SCALE GENOMIC DNA]</scope>
    <source>
        <strain evidence="2 3">DSM 14151</strain>
    </source>
</reference>
<feature type="transmembrane region" description="Helical" evidence="1">
    <location>
        <begin position="100"/>
        <end position="122"/>
    </location>
</feature>
<name>A0A1C0YEA4_9BACL</name>
<gene>
    <name evidence="2" type="ORF">A6K76_15180</name>
</gene>
<feature type="transmembrane region" description="Helical" evidence="1">
    <location>
        <begin position="43"/>
        <end position="62"/>
    </location>
</feature>
<dbReference type="RefSeq" id="WP_066466308.1">
    <property type="nucleotide sequence ID" value="NZ_MATO01000066.1"/>
</dbReference>
<dbReference type="Pfam" id="PF13789">
    <property type="entry name" value="DUF4181"/>
    <property type="match status" value="1"/>
</dbReference>
<feature type="transmembrane region" description="Helical" evidence="1">
    <location>
        <begin position="68"/>
        <end position="88"/>
    </location>
</feature>
<dbReference type="OrthoDB" id="2968665at2"/>
<keyword evidence="1" id="KW-0812">Transmembrane</keyword>
<dbReference type="AlphaFoldDB" id="A0A1C0YEA4"/>
<keyword evidence="1" id="KW-0472">Membrane</keyword>
<keyword evidence="1" id="KW-1133">Transmembrane helix</keyword>
<feature type="transmembrane region" description="Helical" evidence="1">
    <location>
        <begin position="6"/>
        <end position="22"/>
    </location>
</feature>
<evidence type="ECO:0000313" key="3">
    <source>
        <dbReference type="Proteomes" id="UP000093482"/>
    </source>
</evidence>
<dbReference type="InterPro" id="IPR025441">
    <property type="entry name" value="DUF4181"/>
</dbReference>
<dbReference type="Proteomes" id="UP000093482">
    <property type="component" value="Unassembled WGS sequence"/>
</dbReference>
<evidence type="ECO:0000256" key="1">
    <source>
        <dbReference type="SAM" id="Phobius"/>
    </source>
</evidence>
<evidence type="ECO:0008006" key="4">
    <source>
        <dbReference type="Google" id="ProtNLM"/>
    </source>
</evidence>
<protein>
    <recommendedName>
        <fullName evidence="4">DUF4181 domain-containing protein</fullName>
    </recommendedName>
</protein>
<sequence length="126" mass="14367">MELFIVLFMMIIHQWLIIPIIKRKVGYERPDEPTIFYAYKTKWQLPAELGIVVLAVAAVALFTSTLGIWSVLFIPVAMSGILALRGVLEKKYEPYMKHYVISFIQASVLLSAFISLIVYAWVMNGV</sequence>